<feature type="transmembrane region" description="Helical" evidence="5">
    <location>
        <begin position="104"/>
        <end position="123"/>
    </location>
</feature>
<evidence type="ECO:0000313" key="7">
    <source>
        <dbReference type="EMBL" id="PMD19337.1"/>
    </source>
</evidence>
<dbReference type="GO" id="GO:0005886">
    <property type="term" value="C:plasma membrane"/>
    <property type="evidence" value="ECO:0007669"/>
    <property type="project" value="TreeGrafter"/>
</dbReference>
<dbReference type="SUPFAM" id="SSF103473">
    <property type="entry name" value="MFS general substrate transporter"/>
    <property type="match status" value="1"/>
</dbReference>
<dbReference type="AlphaFoldDB" id="A0A2J6PZ73"/>
<dbReference type="Proteomes" id="UP000235672">
    <property type="component" value="Unassembled WGS sequence"/>
</dbReference>
<evidence type="ECO:0000256" key="5">
    <source>
        <dbReference type="SAM" id="Phobius"/>
    </source>
</evidence>
<reference evidence="7 8" key="1">
    <citation type="submission" date="2016-05" db="EMBL/GenBank/DDBJ databases">
        <title>A degradative enzymes factory behind the ericoid mycorrhizal symbiosis.</title>
        <authorList>
            <consortium name="DOE Joint Genome Institute"/>
            <person name="Martino E."/>
            <person name="Morin E."/>
            <person name="Grelet G."/>
            <person name="Kuo A."/>
            <person name="Kohler A."/>
            <person name="Daghino S."/>
            <person name="Barry K."/>
            <person name="Choi C."/>
            <person name="Cichocki N."/>
            <person name="Clum A."/>
            <person name="Copeland A."/>
            <person name="Hainaut M."/>
            <person name="Haridas S."/>
            <person name="Labutti K."/>
            <person name="Lindquist E."/>
            <person name="Lipzen A."/>
            <person name="Khouja H.-R."/>
            <person name="Murat C."/>
            <person name="Ohm R."/>
            <person name="Olson A."/>
            <person name="Spatafora J."/>
            <person name="Veneault-Fourrey C."/>
            <person name="Henrissat B."/>
            <person name="Grigoriev I."/>
            <person name="Martin F."/>
            <person name="Perotto S."/>
        </authorList>
    </citation>
    <scope>NUCLEOTIDE SEQUENCE [LARGE SCALE GENOMIC DNA]</scope>
    <source>
        <strain evidence="7 8">UAMH 7357</strain>
    </source>
</reference>
<dbReference type="PROSITE" id="PS50850">
    <property type="entry name" value="MFS"/>
    <property type="match status" value="1"/>
</dbReference>
<feature type="transmembrane region" description="Helical" evidence="5">
    <location>
        <begin position="74"/>
        <end position="92"/>
    </location>
</feature>
<evidence type="ECO:0000313" key="8">
    <source>
        <dbReference type="Proteomes" id="UP000235672"/>
    </source>
</evidence>
<feature type="transmembrane region" description="Helical" evidence="5">
    <location>
        <begin position="162"/>
        <end position="186"/>
    </location>
</feature>
<feature type="transmembrane region" description="Helical" evidence="5">
    <location>
        <begin position="192"/>
        <end position="212"/>
    </location>
</feature>
<evidence type="ECO:0000259" key="6">
    <source>
        <dbReference type="PROSITE" id="PS50850"/>
    </source>
</evidence>
<feature type="transmembrane region" description="Helical" evidence="5">
    <location>
        <begin position="36"/>
        <end position="62"/>
    </location>
</feature>
<dbReference type="EMBL" id="KZ613490">
    <property type="protein sequence ID" value="PMD19337.1"/>
    <property type="molecule type" value="Genomic_DNA"/>
</dbReference>
<dbReference type="InterPro" id="IPR001958">
    <property type="entry name" value="Tet-R_TetA/multi-R_MdtG-like"/>
</dbReference>
<feature type="domain" description="Major facilitator superfamily (MFS) profile" evidence="6">
    <location>
        <begin position="38"/>
        <end position="273"/>
    </location>
</feature>
<dbReference type="Pfam" id="PF07690">
    <property type="entry name" value="MFS_1"/>
    <property type="match status" value="1"/>
</dbReference>
<dbReference type="PRINTS" id="PR01035">
    <property type="entry name" value="TCRTETA"/>
</dbReference>
<dbReference type="OrthoDB" id="4139357at2759"/>
<keyword evidence="2 5" id="KW-0812">Transmembrane</keyword>
<comment type="subcellular location">
    <subcellularLocation>
        <location evidence="1">Membrane</location>
        <topology evidence="1">Multi-pass membrane protein</topology>
    </subcellularLocation>
</comment>
<dbReference type="PANTHER" id="PTHR23501:SF94">
    <property type="entry name" value="MAJOR FACILITATOR SUPERFAMILY (MFS) PROFILE DOMAIN-CONTAINING PROTEIN"/>
    <property type="match status" value="1"/>
</dbReference>
<dbReference type="FunFam" id="1.20.1720.10:FF:000018">
    <property type="entry name" value="Putative MFS multidrug transporter"/>
    <property type="match status" value="1"/>
</dbReference>
<dbReference type="InterPro" id="IPR011701">
    <property type="entry name" value="MFS"/>
</dbReference>
<evidence type="ECO:0000256" key="3">
    <source>
        <dbReference type="ARBA" id="ARBA00022989"/>
    </source>
</evidence>
<name>A0A2J6PZ73_9HELO</name>
<evidence type="ECO:0000256" key="2">
    <source>
        <dbReference type="ARBA" id="ARBA00022692"/>
    </source>
</evidence>
<organism evidence="7 8">
    <name type="scientific">Hyaloscypha hepaticicola</name>
    <dbReference type="NCBI Taxonomy" id="2082293"/>
    <lineage>
        <taxon>Eukaryota</taxon>
        <taxon>Fungi</taxon>
        <taxon>Dikarya</taxon>
        <taxon>Ascomycota</taxon>
        <taxon>Pezizomycotina</taxon>
        <taxon>Leotiomycetes</taxon>
        <taxon>Helotiales</taxon>
        <taxon>Hyaloscyphaceae</taxon>
        <taxon>Hyaloscypha</taxon>
    </lineage>
</organism>
<keyword evidence="4 5" id="KW-0472">Membrane</keyword>
<evidence type="ECO:0000256" key="4">
    <source>
        <dbReference type="ARBA" id="ARBA00023136"/>
    </source>
</evidence>
<sequence length="273" mass="29868">MATPTEHKNHPSMVSVSMEEDISTETAPWKPLRQEYLVMLTISILSLMVALDATILVPVLPALATALHGTSSDAFWAGTSYLLTSAVFQPFIAALSDTFGRQQLLLLSVLFFSAGALICALANDFTLLFVGRSIQGIGGGGIITLGQVIFSDIIPLRQRPKYFSFVLGAWAIGTIIGPVIGGAFVQKLNWRWIFYLNFPFCVAGLIMIPLFVKINTTVKASLKQKIQRVDWLGSFLFIGSTTSVYNNMPNMILPNIGGPQYNRNMGVLISYLL</sequence>
<dbReference type="InterPro" id="IPR020846">
    <property type="entry name" value="MFS_dom"/>
</dbReference>
<feature type="transmembrane region" description="Helical" evidence="5">
    <location>
        <begin position="129"/>
        <end position="150"/>
    </location>
</feature>
<accession>A0A2J6PZ73</accession>
<evidence type="ECO:0000256" key="1">
    <source>
        <dbReference type="ARBA" id="ARBA00004141"/>
    </source>
</evidence>
<keyword evidence="3 5" id="KW-1133">Transmembrane helix</keyword>
<keyword evidence="8" id="KW-1185">Reference proteome</keyword>
<dbReference type="Gene3D" id="1.20.1720.10">
    <property type="entry name" value="Multidrug resistance protein D"/>
    <property type="match status" value="1"/>
</dbReference>
<dbReference type="GO" id="GO:0022857">
    <property type="term" value="F:transmembrane transporter activity"/>
    <property type="evidence" value="ECO:0007669"/>
    <property type="project" value="InterPro"/>
</dbReference>
<proteinExistence type="predicted"/>
<dbReference type="PANTHER" id="PTHR23501">
    <property type="entry name" value="MAJOR FACILITATOR SUPERFAMILY"/>
    <property type="match status" value="1"/>
</dbReference>
<protein>
    <submittedName>
        <fullName evidence="7">MFS general substrate transporter</fullName>
    </submittedName>
</protein>
<dbReference type="InterPro" id="IPR036259">
    <property type="entry name" value="MFS_trans_sf"/>
</dbReference>
<gene>
    <name evidence="7" type="ORF">NA56DRAFT_647378</name>
</gene>